<dbReference type="Pfam" id="PF00106">
    <property type="entry name" value="adh_short"/>
    <property type="match status" value="1"/>
</dbReference>
<dbReference type="KEGG" id="nbe:Back2_06780"/>
<name>A0A3G9IRZ2_9ACTN</name>
<dbReference type="GO" id="GO:0016020">
    <property type="term" value="C:membrane"/>
    <property type="evidence" value="ECO:0007669"/>
    <property type="project" value="TreeGrafter"/>
</dbReference>
<organism evidence="3 4">
    <name type="scientific">Nocardioides baekrokdamisoli</name>
    <dbReference type="NCBI Taxonomy" id="1804624"/>
    <lineage>
        <taxon>Bacteria</taxon>
        <taxon>Bacillati</taxon>
        <taxon>Actinomycetota</taxon>
        <taxon>Actinomycetes</taxon>
        <taxon>Propionibacteriales</taxon>
        <taxon>Nocardioidaceae</taxon>
        <taxon>Nocardioides</taxon>
    </lineage>
</organism>
<dbReference type="EMBL" id="AP019307">
    <property type="protein sequence ID" value="BBH16391.1"/>
    <property type="molecule type" value="Genomic_DNA"/>
</dbReference>
<dbReference type="InterPro" id="IPR002347">
    <property type="entry name" value="SDR_fam"/>
</dbReference>
<dbReference type="PANTHER" id="PTHR44196:SF1">
    <property type="entry name" value="DEHYDROGENASE_REDUCTASE SDR FAMILY MEMBER 7B"/>
    <property type="match status" value="1"/>
</dbReference>
<dbReference type="OrthoDB" id="158573at2"/>
<dbReference type="GO" id="GO:0016491">
    <property type="term" value="F:oxidoreductase activity"/>
    <property type="evidence" value="ECO:0007669"/>
    <property type="project" value="UniProtKB-KW"/>
</dbReference>
<evidence type="ECO:0000256" key="2">
    <source>
        <dbReference type="ARBA" id="ARBA00023002"/>
    </source>
</evidence>
<dbReference type="RefSeq" id="WP_125566765.1">
    <property type="nucleotide sequence ID" value="NZ_AP019307.1"/>
</dbReference>
<dbReference type="InterPro" id="IPR020904">
    <property type="entry name" value="Sc_DH/Rdtase_CS"/>
</dbReference>
<proteinExistence type="inferred from homology"/>
<sequence length="215" mass="23256">MKVLLTGATSGIGQEVARILRERGDELWVVVRDASRADPRDHAIVADLAEPLSLTVADLPEEIDAVVHSAGTITLGAIADSAQEDWESQFRINLLAPAMLTRIALPALRRAQGTVVFVNSGAGLRVSAGWSAYAASKHGLRALADGLREEEKSLRVTSIFPGRTATPMQESVHAQEGSAYDAERWIRPETVARKVVEIIDLPNDALIPEVVIRPR</sequence>
<dbReference type="PANTHER" id="PTHR44196">
    <property type="entry name" value="DEHYDROGENASE/REDUCTASE SDR FAMILY MEMBER 7B"/>
    <property type="match status" value="1"/>
</dbReference>
<dbReference type="InterPro" id="IPR036291">
    <property type="entry name" value="NAD(P)-bd_dom_sf"/>
</dbReference>
<keyword evidence="4" id="KW-1185">Reference proteome</keyword>
<dbReference type="AlphaFoldDB" id="A0A3G9IRZ2"/>
<dbReference type="Proteomes" id="UP000271573">
    <property type="component" value="Chromosome"/>
</dbReference>
<comment type="similarity">
    <text evidence="1">Belongs to the short-chain dehydrogenases/reductases (SDR) family.</text>
</comment>
<keyword evidence="2" id="KW-0560">Oxidoreductase</keyword>
<dbReference type="NCBIfam" id="NF006073">
    <property type="entry name" value="PRK08219.1"/>
    <property type="match status" value="1"/>
</dbReference>
<reference evidence="3 4" key="1">
    <citation type="submission" date="2018-11" db="EMBL/GenBank/DDBJ databases">
        <title>Complete genome sequence of Nocardioides baekrokdamisoli strain KCTC 39748.</title>
        <authorList>
            <person name="Kang S.W."/>
            <person name="Lee K.C."/>
            <person name="Kim K.K."/>
            <person name="Kim J.S."/>
            <person name="Kim D.S."/>
            <person name="Ko S.H."/>
            <person name="Yang S.H."/>
            <person name="Shin Y.K."/>
            <person name="Lee J.S."/>
        </authorList>
    </citation>
    <scope>NUCLEOTIDE SEQUENCE [LARGE SCALE GENOMIC DNA]</scope>
    <source>
        <strain evidence="3 4">KCTC 39748</strain>
    </source>
</reference>
<dbReference type="SUPFAM" id="SSF51735">
    <property type="entry name" value="NAD(P)-binding Rossmann-fold domains"/>
    <property type="match status" value="1"/>
</dbReference>
<accession>A0A3G9IRZ2</accession>
<gene>
    <name evidence="3" type="ORF">Back2_06780</name>
</gene>
<protein>
    <submittedName>
        <fullName evidence="3">Short chain dehydrogenase</fullName>
    </submittedName>
</protein>
<evidence type="ECO:0000313" key="3">
    <source>
        <dbReference type="EMBL" id="BBH16391.1"/>
    </source>
</evidence>
<dbReference type="Gene3D" id="3.40.50.720">
    <property type="entry name" value="NAD(P)-binding Rossmann-like Domain"/>
    <property type="match status" value="1"/>
</dbReference>
<dbReference type="PRINTS" id="PR00081">
    <property type="entry name" value="GDHRDH"/>
</dbReference>
<evidence type="ECO:0000313" key="4">
    <source>
        <dbReference type="Proteomes" id="UP000271573"/>
    </source>
</evidence>
<evidence type="ECO:0000256" key="1">
    <source>
        <dbReference type="ARBA" id="ARBA00006484"/>
    </source>
</evidence>
<dbReference type="PROSITE" id="PS00061">
    <property type="entry name" value="ADH_SHORT"/>
    <property type="match status" value="1"/>
</dbReference>